<name>A0A318ZI04_9EURO</name>
<dbReference type="SMART" id="SM00906">
    <property type="entry name" value="Fungal_trans"/>
    <property type="match status" value="1"/>
</dbReference>
<evidence type="ECO:0000256" key="5">
    <source>
        <dbReference type="ARBA" id="ARBA00023242"/>
    </source>
</evidence>
<evidence type="ECO:0000313" key="8">
    <source>
        <dbReference type="EMBL" id="PYH43330.1"/>
    </source>
</evidence>
<dbReference type="CDD" id="cd00067">
    <property type="entry name" value="GAL4"/>
    <property type="match status" value="1"/>
</dbReference>
<dbReference type="GeneID" id="37073252"/>
<accession>A0A318ZI04</accession>
<protein>
    <submittedName>
        <fullName evidence="8">C6 transcription factor</fullName>
    </submittedName>
</protein>
<dbReference type="PROSITE" id="PS50048">
    <property type="entry name" value="ZN2_CY6_FUNGAL_2"/>
    <property type="match status" value="1"/>
</dbReference>
<evidence type="ECO:0000256" key="4">
    <source>
        <dbReference type="ARBA" id="ARBA00023163"/>
    </source>
</evidence>
<keyword evidence="1" id="KW-0479">Metal-binding</keyword>
<dbReference type="GO" id="GO:0000981">
    <property type="term" value="F:DNA-binding transcription factor activity, RNA polymerase II-specific"/>
    <property type="evidence" value="ECO:0007669"/>
    <property type="project" value="InterPro"/>
</dbReference>
<dbReference type="GO" id="GO:0008270">
    <property type="term" value="F:zinc ion binding"/>
    <property type="evidence" value="ECO:0007669"/>
    <property type="project" value="InterPro"/>
</dbReference>
<dbReference type="GO" id="GO:0003677">
    <property type="term" value="F:DNA binding"/>
    <property type="evidence" value="ECO:0007669"/>
    <property type="project" value="UniProtKB-KW"/>
</dbReference>
<feature type="domain" description="Zn(2)-C6 fungal-type" evidence="7">
    <location>
        <begin position="71"/>
        <end position="101"/>
    </location>
</feature>
<dbReference type="GO" id="GO:0009893">
    <property type="term" value="P:positive regulation of metabolic process"/>
    <property type="evidence" value="ECO:0007669"/>
    <property type="project" value="UniProtKB-ARBA"/>
</dbReference>
<dbReference type="InterPro" id="IPR007219">
    <property type="entry name" value="XnlR_reg_dom"/>
</dbReference>
<dbReference type="Pfam" id="PF00172">
    <property type="entry name" value="Zn_clus"/>
    <property type="match status" value="1"/>
</dbReference>
<dbReference type="Pfam" id="PF04082">
    <property type="entry name" value="Fungal_trans"/>
    <property type="match status" value="1"/>
</dbReference>
<dbReference type="PROSITE" id="PS00463">
    <property type="entry name" value="ZN2_CY6_FUNGAL_1"/>
    <property type="match status" value="1"/>
</dbReference>
<dbReference type="Gene3D" id="4.10.240.10">
    <property type="entry name" value="Zn(2)-C6 fungal-type DNA-binding domain"/>
    <property type="match status" value="1"/>
</dbReference>
<dbReference type="PANTHER" id="PTHR47654:SF3">
    <property type="entry name" value="ZN(II)2CYS6 TRANSCRIPTION FACTOR (EUROFUNG)"/>
    <property type="match status" value="1"/>
</dbReference>
<evidence type="ECO:0000256" key="6">
    <source>
        <dbReference type="SAM" id="MobiDB-lite"/>
    </source>
</evidence>
<dbReference type="CDD" id="cd12148">
    <property type="entry name" value="fungal_TF_MHR"/>
    <property type="match status" value="1"/>
</dbReference>
<feature type="compositionally biased region" description="Polar residues" evidence="6">
    <location>
        <begin position="755"/>
        <end position="778"/>
    </location>
</feature>
<dbReference type="RefSeq" id="XP_025429312.1">
    <property type="nucleotide sequence ID" value="XM_025572024.1"/>
</dbReference>
<evidence type="ECO:0000256" key="3">
    <source>
        <dbReference type="ARBA" id="ARBA00023125"/>
    </source>
</evidence>
<evidence type="ECO:0000313" key="9">
    <source>
        <dbReference type="Proteomes" id="UP000248349"/>
    </source>
</evidence>
<organism evidence="8 9">
    <name type="scientific">Aspergillus saccharolyticus JOP 1030-1</name>
    <dbReference type="NCBI Taxonomy" id="1450539"/>
    <lineage>
        <taxon>Eukaryota</taxon>
        <taxon>Fungi</taxon>
        <taxon>Dikarya</taxon>
        <taxon>Ascomycota</taxon>
        <taxon>Pezizomycotina</taxon>
        <taxon>Eurotiomycetes</taxon>
        <taxon>Eurotiomycetidae</taxon>
        <taxon>Eurotiales</taxon>
        <taxon>Aspergillaceae</taxon>
        <taxon>Aspergillus</taxon>
        <taxon>Aspergillus subgen. Circumdati</taxon>
    </lineage>
</organism>
<evidence type="ECO:0000256" key="1">
    <source>
        <dbReference type="ARBA" id="ARBA00022723"/>
    </source>
</evidence>
<dbReference type="EMBL" id="KZ821244">
    <property type="protein sequence ID" value="PYH43330.1"/>
    <property type="molecule type" value="Genomic_DNA"/>
</dbReference>
<sequence length="867" mass="97865">MPLRPHTEEPSVVVSSTDSQTLTSTSASQPPQRPALTTNSGGNNADKSKKVAIPRQRSGAAPRYSRRVPLACESCRHRKTKCSGDTPVCRQCKELRVSCRYPVSWREKTKTQLSKLSTKTSDYENLLRELGSVVDGRAAERIKLVLDKHAGSESTATSTEAQSSSVTPQDEYAEDDVSSTSSIGSLDAIDRVEEDVNRTPSSRATGYMGKNSEVIWMQRVRKEAEQRSRRLPGYYEAGQESDFTIHSVNYHLDDMDISVPGPVHVYWMPPRKVADQLFQDYLETVHPFFPIINRTLFSAQYKTFFDSAARPGDKWLAILNMIFAIAAKHAYLTQAPWRGDDNDHLVYLTRARILSMNGDVLFSHPDLQQVQVEGLIAYYLLSTDQINRAWRIAALAVRSAITLGLNMKNTSDTTAKVSKEARYRVWWCLYTFEHILGIMTGRASCITDGICTTPLPLPFEEEQLSEPAATRLLNNPNLRQDYIETALASSSVRQMPSNPRGGREADAADQARDPSWLRNLPPSSALGFLYYVDLAVISQEIVNRVYSLDCISIPWSHIENRIGELRSRIDLWYQNLHEAYDFSRREDQSTDIVRVKLFLAFHYYSARITLGRPCLCRRDARQTAASKRPTFSHEMAVVTLDSARRMLDLMPDVPDAARLYQVCPWWCILHYLMQATSVLLLELSFGCIHKPEDETNFLDSTKKAIRWLFAMAQISLASRRAWELCFGSLRQIARGMDYDISDMPVFGNDPRAHSLIQSGQPQSGEATNSGPMIYQSTPADMSQSLGAPQLSNMHHDSGMSFTMNHQNQQQHYQQQPHQHHQHSGMPMNFMPSDPSPGGDAYFPYDPISGEFIRSFFPATGDEDQPWG</sequence>
<dbReference type="InterPro" id="IPR001138">
    <property type="entry name" value="Zn2Cys6_DnaBD"/>
</dbReference>
<dbReference type="GO" id="GO:0006351">
    <property type="term" value="P:DNA-templated transcription"/>
    <property type="evidence" value="ECO:0007669"/>
    <property type="project" value="InterPro"/>
</dbReference>
<evidence type="ECO:0000259" key="7">
    <source>
        <dbReference type="PROSITE" id="PS50048"/>
    </source>
</evidence>
<dbReference type="PANTHER" id="PTHR47654">
    <property type="entry name" value="ZN(II)2CYS6 TRANSCRIPTION FACTOR (EUROFUNG)-RELATED"/>
    <property type="match status" value="1"/>
</dbReference>
<keyword evidence="2" id="KW-0805">Transcription regulation</keyword>
<keyword evidence="9" id="KW-1185">Reference proteome</keyword>
<keyword evidence="4" id="KW-0804">Transcription</keyword>
<feature type="region of interest" description="Disordered" evidence="6">
    <location>
        <begin position="754"/>
        <end position="778"/>
    </location>
</feature>
<feature type="compositionally biased region" description="Polar residues" evidence="6">
    <location>
        <begin position="35"/>
        <end position="45"/>
    </location>
</feature>
<keyword evidence="5" id="KW-0539">Nucleus</keyword>
<feature type="compositionally biased region" description="Low complexity" evidence="6">
    <location>
        <begin position="152"/>
        <end position="165"/>
    </location>
</feature>
<feature type="compositionally biased region" description="Low complexity" evidence="6">
    <location>
        <begin position="10"/>
        <end position="30"/>
    </location>
</feature>
<proteinExistence type="predicted"/>
<dbReference type="SUPFAM" id="SSF57701">
    <property type="entry name" value="Zn2/Cys6 DNA-binding domain"/>
    <property type="match status" value="1"/>
</dbReference>
<dbReference type="SMART" id="SM00066">
    <property type="entry name" value="GAL4"/>
    <property type="match status" value="1"/>
</dbReference>
<dbReference type="AlphaFoldDB" id="A0A318ZI04"/>
<reference evidence="8 9" key="1">
    <citation type="submission" date="2016-12" db="EMBL/GenBank/DDBJ databases">
        <title>The genomes of Aspergillus section Nigri reveals drivers in fungal speciation.</title>
        <authorList>
            <consortium name="DOE Joint Genome Institute"/>
            <person name="Vesth T.C."/>
            <person name="Nybo J."/>
            <person name="Theobald S."/>
            <person name="Brandl J."/>
            <person name="Frisvad J.C."/>
            <person name="Nielsen K.F."/>
            <person name="Lyhne E.K."/>
            <person name="Kogle M.E."/>
            <person name="Kuo A."/>
            <person name="Riley R."/>
            <person name="Clum A."/>
            <person name="Nolan M."/>
            <person name="Lipzen A."/>
            <person name="Salamov A."/>
            <person name="Henrissat B."/>
            <person name="Wiebenga A."/>
            <person name="De Vries R.P."/>
            <person name="Grigoriev I.V."/>
            <person name="Mortensen U.H."/>
            <person name="Andersen M.R."/>
            <person name="Baker S.E."/>
        </authorList>
    </citation>
    <scope>NUCLEOTIDE SEQUENCE [LARGE SCALE GENOMIC DNA]</scope>
    <source>
        <strain evidence="8 9">JOP 1030-1</strain>
    </source>
</reference>
<evidence type="ECO:0000256" key="2">
    <source>
        <dbReference type="ARBA" id="ARBA00023015"/>
    </source>
</evidence>
<feature type="region of interest" description="Disordered" evidence="6">
    <location>
        <begin position="149"/>
        <end position="206"/>
    </location>
</feature>
<feature type="compositionally biased region" description="Basic and acidic residues" evidence="6">
    <location>
        <begin position="188"/>
        <end position="197"/>
    </location>
</feature>
<dbReference type="InterPro" id="IPR036864">
    <property type="entry name" value="Zn2-C6_fun-type_DNA-bd_sf"/>
</dbReference>
<keyword evidence="3" id="KW-0238">DNA-binding</keyword>
<dbReference type="Proteomes" id="UP000248349">
    <property type="component" value="Unassembled WGS sequence"/>
</dbReference>
<feature type="region of interest" description="Disordered" evidence="6">
    <location>
        <begin position="1"/>
        <end position="65"/>
    </location>
</feature>
<dbReference type="OrthoDB" id="5296287at2759"/>
<dbReference type="InterPro" id="IPR053230">
    <property type="entry name" value="Trans_reg_galc"/>
</dbReference>
<gene>
    <name evidence="8" type="ORF">BP01DRAFT_301302</name>
</gene>